<name>A0ABQ7RX94_PICAN</name>
<dbReference type="Proteomes" id="UP001197328">
    <property type="component" value="Unassembled WGS sequence"/>
</dbReference>
<reference evidence="18 19" key="1">
    <citation type="journal article" date="2021" name="G3 (Bethesda)">
        <title>Genomic diversity, chromosomal rearrangements, and interspecies hybridization in the ogataea polymorpha species complex.</title>
        <authorList>
            <person name="Hanson S.J."/>
            <person name="Cinneide E.O."/>
            <person name="Salzberg L.I."/>
            <person name="Wolfe K.H."/>
            <person name="McGowan J."/>
            <person name="Fitzpatrick D.A."/>
            <person name="Matlin K."/>
        </authorList>
    </citation>
    <scope>NUCLEOTIDE SEQUENCE [LARGE SCALE GENOMIC DNA]</scope>
    <source>
        <strain evidence="18">51-138</strain>
    </source>
</reference>
<keyword evidence="8" id="KW-0132">Cell division</keyword>
<evidence type="ECO:0000256" key="6">
    <source>
        <dbReference type="ARBA" id="ARBA00022454"/>
    </source>
</evidence>
<dbReference type="Pfam" id="PF08654">
    <property type="entry name" value="DASH_Dad2"/>
    <property type="match status" value="1"/>
</dbReference>
<evidence type="ECO:0000256" key="7">
    <source>
        <dbReference type="ARBA" id="ARBA00022490"/>
    </source>
</evidence>
<accession>A0ABQ7RX94</accession>
<evidence type="ECO:0000256" key="13">
    <source>
        <dbReference type="ARBA" id="ARBA00023212"/>
    </source>
</evidence>
<evidence type="ECO:0000256" key="17">
    <source>
        <dbReference type="ARBA" id="ARBA00030568"/>
    </source>
</evidence>
<keyword evidence="19" id="KW-1185">Reference proteome</keyword>
<keyword evidence="10" id="KW-0498">Mitosis</keyword>
<evidence type="ECO:0000256" key="16">
    <source>
        <dbReference type="ARBA" id="ARBA00023328"/>
    </source>
</evidence>
<evidence type="ECO:0000256" key="9">
    <source>
        <dbReference type="ARBA" id="ARBA00022701"/>
    </source>
</evidence>
<evidence type="ECO:0000256" key="10">
    <source>
        <dbReference type="ARBA" id="ARBA00022776"/>
    </source>
</evidence>
<organism evidence="18 19">
    <name type="scientific">Pichia angusta</name>
    <name type="common">Yeast</name>
    <name type="synonym">Hansenula polymorpha</name>
    <dbReference type="NCBI Taxonomy" id="870730"/>
    <lineage>
        <taxon>Eukaryota</taxon>
        <taxon>Fungi</taxon>
        <taxon>Dikarya</taxon>
        <taxon>Ascomycota</taxon>
        <taxon>Saccharomycotina</taxon>
        <taxon>Pichiomycetes</taxon>
        <taxon>Pichiales</taxon>
        <taxon>Pichiaceae</taxon>
        <taxon>Ogataea</taxon>
    </lineage>
</organism>
<keyword evidence="13" id="KW-0206">Cytoskeleton</keyword>
<evidence type="ECO:0000256" key="8">
    <source>
        <dbReference type="ARBA" id="ARBA00022618"/>
    </source>
</evidence>
<evidence type="ECO:0000256" key="1">
    <source>
        <dbReference type="ARBA" id="ARBA00004123"/>
    </source>
</evidence>
<evidence type="ECO:0000256" key="4">
    <source>
        <dbReference type="ARBA" id="ARBA00005501"/>
    </source>
</evidence>
<evidence type="ECO:0000256" key="3">
    <source>
        <dbReference type="ARBA" id="ARBA00004629"/>
    </source>
</evidence>
<keyword evidence="7" id="KW-0963">Cytoplasm</keyword>
<evidence type="ECO:0000256" key="12">
    <source>
        <dbReference type="ARBA" id="ARBA00022838"/>
    </source>
</evidence>
<keyword evidence="14" id="KW-0539">Nucleus</keyword>
<keyword evidence="11" id="KW-0159">Chromosome partition</keyword>
<keyword evidence="16" id="KW-0137">Centromere</keyword>
<proteinExistence type="inferred from homology"/>
<gene>
    <name evidence="18" type="ORF">KL940_002728</name>
</gene>
<comment type="caution">
    <text evidence="18">The sequence shown here is derived from an EMBL/GenBank/DDBJ whole genome shotgun (WGS) entry which is preliminary data.</text>
</comment>
<dbReference type="PANTHER" id="PTHR28036:SF1">
    <property type="entry name" value="DASH COMPLEX SUBUNIT DAD2"/>
    <property type="match status" value="1"/>
</dbReference>
<dbReference type="EMBL" id="JAHLVD010000006">
    <property type="protein sequence ID" value="KAG7849698.1"/>
    <property type="molecule type" value="Genomic_DNA"/>
</dbReference>
<comment type="similarity">
    <text evidence="4">Belongs to the DASH complex DAD2 family.</text>
</comment>
<dbReference type="InterPro" id="IPR013963">
    <property type="entry name" value="DASH_Dad2"/>
</dbReference>
<evidence type="ECO:0000256" key="11">
    <source>
        <dbReference type="ARBA" id="ARBA00022829"/>
    </source>
</evidence>
<protein>
    <recommendedName>
        <fullName evidence="5">DASH complex subunit DAD2</fullName>
    </recommendedName>
    <alternativeName>
        <fullName evidence="17">Outer kinetochore protein DAD2</fullName>
    </alternativeName>
</protein>
<evidence type="ECO:0000256" key="5">
    <source>
        <dbReference type="ARBA" id="ARBA00020260"/>
    </source>
</evidence>
<comment type="subcellular location">
    <subcellularLocation>
        <location evidence="3">Chromosome</location>
        <location evidence="3">Centromere</location>
        <location evidence="3">Kinetochore</location>
    </subcellularLocation>
    <subcellularLocation>
        <location evidence="2">Cytoplasm</location>
        <location evidence="2">Cytoskeleton</location>
        <location evidence="2">Spindle</location>
    </subcellularLocation>
    <subcellularLocation>
        <location evidence="1">Nucleus</location>
    </subcellularLocation>
</comment>
<sequence>MKMDSLNVKVQQKLKELESLQQIRDLTRHLNVSLEEFAGQIELLGEEAGSIETVTQNWMRIIRAVSLASNSLSNYKEEDYETERPMTERLVRCKIDESQKIITKN</sequence>
<evidence type="ECO:0000313" key="19">
    <source>
        <dbReference type="Proteomes" id="UP001197328"/>
    </source>
</evidence>
<keyword evidence="9" id="KW-0493">Microtubule</keyword>
<evidence type="ECO:0000313" key="18">
    <source>
        <dbReference type="EMBL" id="KAG7849698.1"/>
    </source>
</evidence>
<evidence type="ECO:0000256" key="14">
    <source>
        <dbReference type="ARBA" id="ARBA00023242"/>
    </source>
</evidence>
<evidence type="ECO:0000256" key="2">
    <source>
        <dbReference type="ARBA" id="ARBA00004186"/>
    </source>
</evidence>
<keyword evidence="12" id="KW-0995">Kinetochore</keyword>
<keyword evidence="6" id="KW-0158">Chromosome</keyword>
<keyword evidence="15" id="KW-0131">Cell cycle</keyword>
<evidence type="ECO:0000256" key="15">
    <source>
        <dbReference type="ARBA" id="ARBA00023306"/>
    </source>
</evidence>
<dbReference type="PANTHER" id="PTHR28036">
    <property type="entry name" value="DASH COMPLEX SUBUNIT DAD2"/>
    <property type="match status" value="1"/>
</dbReference>